<name>A0A1M5D505_9FLAO</name>
<protein>
    <submittedName>
        <fullName evidence="1">Uncharacterized protein</fullName>
    </submittedName>
</protein>
<evidence type="ECO:0000313" key="2">
    <source>
        <dbReference type="Proteomes" id="UP000184518"/>
    </source>
</evidence>
<reference evidence="2" key="1">
    <citation type="submission" date="2016-11" db="EMBL/GenBank/DDBJ databases">
        <authorList>
            <person name="Varghese N."/>
            <person name="Submissions S."/>
        </authorList>
    </citation>
    <scope>NUCLEOTIDE SEQUENCE [LARGE SCALE GENOMIC DNA]</scope>
    <source>
        <strain evidence="2">DSM 27619</strain>
    </source>
</reference>
<accession>A0A1M5D505</accession>
<dbReference type="EMBL" id="FQUT01000005">
    <property type="protein sequence ID" value="SHF62076.1"/>
    <property type="molecule type" value="Genomic_DNA"/>
</dbReference>
<dbReference type="RefSeq" id="WP_072957621.1">
    <property type="nucleotide sequence ID" value="NZ_FQUT01000005.1"/>
</dbReference>
<dbReference type="Proteomes" id="UP000184518">
    <property type="component" value="Unassembled WGS sequence"/>
</dbReference>
<organism evidence="1 2">
    <name type="scientific">Chryseobacterium arachidis</name>
    <dbReference type="NCBI Taxonomy" id="1416778"/>
    <lineage>
        <taxon>Bacteria</taxon>
        <taxon>Pseudomonadati</taxon>
        <taxon>Bacteroidota</taxon>
        <taxon>Flavobacteriia</taxon>
        <taxon>Flavobacteriales</taxon>
        <taxon>Weeksellaceae</taxon>
        <taxon>Chryseobacterium group</taxon>
        <taxon>Chryseobacterium</taxon>
    </lineage>
</organism>
<proteinExistence type="predicted"/>
<evidence type="ECO:0000313" key="1">
    <source>
        <dbReference type="EMBL" id="SHF62076.1"/>
    </source>
</evidence>
<dbReference type="OrthoDB" id="675660at2"/>
<gene>
    <name evidence="1" type="ORF">SAMN05443633_105154</name>
</gene>
<sequence length="80" mass="9017">MEQFELPVTHKGKDYLFNGRLATFTYGYKLSVDINGYEVIFERDDAGELRALLPDSSSETAVDKGLIEAVIEVFNDLEVL</sequence>
<keyword evidence="2" id="KW-1185">Reference proteome</keyword>
<dbReference type="AlphaFoldDB" id="A0A1M5D505"/>